<name>A0A219ARR5_METCM</name>
<proteinExistence type="predicted"/>
<dbReference type="Proteomes" id="UP000078397">
    <property type="component" value="Unassembled WGS sequence"/>
</dbReference>
<evidence type="ECO:0000313" key="1">
    <source>
        <dbReference type="EMBL" id="OWT43312.1"/>
    </source>
</evidence>
<dbReference type="AlphaFoldDB" id="A0A219ARR5"/>
<gene>
    <name evidence="1" type="ORF">VFPPC_17525</name>
</gene>
<dbReference type="RefSeq" id="XP_022285748.1">
    <property type="nucleotide sequence ID" value="XM_022429225.1"/>
</dbReference>
<protein>
    <submittedName>
        <fullName evidence="1">Uncharacterized protein</fullName>
    </submittedName>
</protein>
<dbReference type="EMBL" id="LSBJ02000002">
    <property type="protein sequence ID" value="OWT43312.1"/>
    <property type="molecule type" value="Genomic_DNA"/>
</dbReference>
<organism evidence="1 2">
    <name type="scientific">Pochonia chlamydosporia 170</name>
    <dbReference type="NCBI Taxonomy" id="1380566"/>
    <lineage>
        <taxon>Eukaryota</taxon>
        <taxon>Fungi</taxon>
        <taxon>Dikarya</taxon>
        <taxon>Ascomycota</taxon>
        <taxon>Pezizomycotina</taxon>
        <taxon>Sordariomycetes</taxon>
        <taxon>Hypocreomycetidae</taxon>
        <taxon>Hypocreales</taxon>
        <taxon>Clavicipitaceae</taxon>
        <taxon>Pochonia</taxon>
    </lineage>
</organism>
<comment type="caution">
    <text evidence="1">The sequence shown here is derived from an EMBL/GenBank/DDBJ whole genome shotgun (WGS) entry which is preliminary data.</text>
</comment>
<sequence length="115" mass="12727">MNSNVDDSLWKCEAAHQSSSSQDTHGDLHVVSQHAIGHSQTNNIRVMRVADANRADTANKGPGLTKGNTKSRCKQSCFYEYRQGHPIQMMKTFRVGTNCLQACDFRQGPAACCRI</sequence>
<evidence type="ECO:0000313" key="2">
    <source>
        <dbReference type="Proteomes" id="UP000078397"/>
    </source>
</evidence>
<dbReference type="GeneID" id="33936479"/>
<reference evidence="1 2" key="1">
    <citation type="journal article" date="2016" name="PLoS Pathog.">
        <title>Biosynthesis of antibiotic leucinostatins in bio-control fungus Purpureocillium lilacinum and their inhibition on phytophthora revealed by genome mining.</title>
        <authorList>
            <person name="Wang G."/>
            <person name="Liu Z."/>
            <person name="Lin R."/>
            <person name="Li E."/>
            <person name="Mao Z."/>
            <person name="Ling J."/>
            <person name="Yang Y."/>
            <person name="Yin W.B."/>
            <person name="Xie B."/>
        </authorList>
    </citation>
    <scope>NUCLEOTIDE SEQUENCE [LARGE SCALE GENOMIC DNA]</scope>
    <source>
        <strain evidence="1">170</strain>
    </source>
</reference>
<keyword evidence="2" id="KW-1185">Reference proteome</keyword>
<accession>A0A219ARR5</accession>
<dbReference type="KEGG" id="pchm:VFPPC_17525"/>